<organism evidence="3 4">
    <name type="scientific">Hymenobacter psychrophilus</name>
    <dbReference type="NCBI Taxonomy" id="651662"/>
    <lineage>
        <taxon>Bacteria</taxon>
        <taxon>Pseudomonadati</taxon>
        <taxon>Bacteroidota</taxon>
        <taxon>Cytophagia</taxon>
        <taxon>Cytophagales</taxon>
        <taxon>Hymenobacteraceae</taxon>
        <taxon>Hymenobacter</taxon>
    </lineage>
</organism>
<dbReference type="EMBL" id="FNOV01000012">
    <property type="protein sequence ID" value="SDY71048.1"/>
    <property type="molecule type" value="Genomic_DNA"/>
</dbReference>
<gene>
    <name evidence="3" type="ORF">SAMN04488069_11230</name>
</gene>
<protein>
    <submittedName>
        <fullName evidence="3">Uncharacterized protein</fullName>
    </submittedName>
</protein>
<keyword evidence="4" id="KW-1185">Reference proteome</keyword>
<sequence>MPVVRVLLVLFSGLLLSAPAVRAQQTVRPSPAETKPASTPPKRREQRVFTMHLPLPTLVARLGEAAGLLERPATKNGRNKAAEAIPENPVLVFTLPLPKLFSTQAASAPAPSTP</sequence>
<name>A0A1H3M472_9BACT</name>
<dbReference type="STRING" id="651662.SAMN04488069_11230"/>
<proteinExistence type="predicted"/>
<evidence type="ECO:0000256" key="1">
    <source>
        <dbReference type="SAM" id="MobiDB-lite"/>
    </source>
</evidence>
<feature type="chain" id="PRO_5011484877" evidence="2">
    <location>
        <begin position="24"/>
        <end position="114"/>
    </location>
</feature>
<reference evidence="4" key="1">
    <citation type="submission" date="2016-10" db="EMBL/GenBank/DDBJ databases">
        <authorList>
            <person name="Varghese N."/>
            <person name="Submissions S."/>
        </authorList>
    </citation>
    <scope>NUCLEOTIDE SEQUENCE [LARGE SCALE GENOMIC DNA]</scope>
    <source>
        <strain evidence="4">CGMCC 1.8975</strain>
    </source>
</reference>
<accession>A0A1H3M472</accession>
<keyword evidence="2" id="KW-0732">Signal</keyword>
<dbReference type="Proteomes" id="UP000199249">
    <property type="component" value="Unassembled WGS sequence"/>
</dbReference>
<evidence type="ECO:0000313" key="4">
    <source>
        <dbReference type="Proteomes" id="UP000199249"/>
    </source>
</evidence>
<evidence type="ECO:0000256" key="2">
    <source>
        <dbReference type="SAM" id="SignalP"/>
    </source>
</evidence>
<evidence type="ECO:0000313" key="3">
    <source>
        <dbReference type="EMBL" id="SDY71048.1"/>
    </source>
</evidence>
<dbReference type="AlphaFoldDB" id="A0A1H3M472"/>
<feature type="region of interest" description="Disordered" evidence="1">
    <location>
        <begin position="22"/>
        <end position="45"/>
    </location>
</feature>
<feature type="signal peptide" evidence="2">
    <location>
        <begin position="1"/>
        <end position="23"/>
    </location>
</feature>